<accession>A0A8S9XH84</accession>
<keyword evidence="10" id="KW-1185">Reference proteome</keyword>
<feature type="compositionally biased region" description="Polar residues" evidence="6">
    <location>
        <begin position="569"/>
        <end position="582"/>
    </location>
</feature>
<feature type="compositionally biased region" description="Basic and acidic residues" evidence="6">
    <location>
        <begin position="676"/>
        <end position="689"/>
    </location>
</feature>
<feature type="domain" description="Lactate/malate dehydrogenase C-terminal" evidence="8">
    <location>
        <begin position="152"/>
        <end position="310"/>
    </location>
</feature>
<dbReference type="GO" id="GO:0006099">
    <property type="term" value="P:tricarboxylic acid cycle"/>
    <property type="evidence" value="ECO:0007669"/>
    <property type="project" value="UniProtKB-KW"/>
</dbReference>
<evidence type="ECO:0000256" key="5">
    <source>
        <dbReference type="ARBA" id="ARBA00023027"/>
    </source>
</evidence>
<evidence type="ECO:0000259" key="8">
    <source>
        <dbReference type="Pfam" id="PF02866"/>
    </source>
</evidence>
<sequence length="1030" mass="113181">MHPAYSATRKQITVIGINSLFGKAVSFLLKQSPIANRLVLYDECNTEMAYDISEINTTCKVVVYNGEDQLGCAVKNSDLILIGDKEDPGPNFDETISKFAPDVIKYAEAISCSAPNAIVLVATSPVNSMMTLFSEVQRRNGTFNCDRVMGVTSVDTMRASTVLARHLNLDPEKVHLPVIGGSSPDTRIPLFSQSRPAITVCKADLRKMTRLVKMSECELLKLLKRGDALNKAFATVRLMTSVMSALGGQRNISEIVLSRTCMVPDVDYFSLPVILGPRGISHRFPIPTLTPRENILLDHAIKFIQVDKQKAVDILCSNSKFPKTPEKTKEYSDLLECDKKGLFVGALLDRLRIRKEACKPKLEYLLMCKNDAVYPPESQPSMTPKRMKFVEPDIALNDGCCPVKLPFPPSPPKRGLNAIAPKISNCKFESSPCPYPPVVKLPTTCHVCDKGTPCERFEDCKSLYGDAKCCTELPQPNCKSLLGSKSEQSVTKFTSSADHQQVASQQTSNFERAPVSLQCEQPKCNSANFSVPYTGIDTVELNSVLETPATVYPPKNVISENNCPYGLNTSSPTLGLDQTSPTKIRPKEDFTQNNQRDFTGTAENVHQLESVRDSSQQKCSRLDSDRLSKLQSSSASAQSQAFQNPKTLLNQEVVTHGTHLATESVQPRETMGVKNQTEHSRHDLVDRPKLLSNPPYTQSKDSGNQNQNFTSNQGTVTYSEMNINGQKKSTDRSLNTPRRTLDQSIDHCLSKICFVEINTAKVKSPLAENDMRIATAEASKVASSGIPGVSDVANDQSVGQLTATVEAPKSLSGVQHSSQYNSTVSPKLESTNTSGYVSVKNTSKIQTALPENDRDPAETLHRNSPSTTSAVYNYSGGLGIPSKPKKKDSKMPFLYFNPWSAKREEQYYNKNSGTNAQLKNRLDREQVGEVPNENRSGKSGATGYLEHPDVPSSENAYNGDTSARKTSEQGAEGTDSRITSSILGTKLLNSFESTRNKTGTKRKDILETSPLSSETEKKIIWGCTAERPRN</sequence>
<keyword evidence="3" id="KW-0816">Tricarboxylic acid cycle</keyword>
<feature type="compositionally biased region" description="Polar residues" evidence="6">
    <location>
        <begin position="862"/>
        <end position="872"/>
    </location>
</feature>
<dbReference type="InterPro" id="IPR022383">
    <property type="entry name" value="Lactate/malate_DH_C"/>
</dbReference>
<dbReference type="Gene3D" id="3.90.110.10">
    <property type="entry name" value="Lactate dehydrogenase/glycoside hydrolase, family 4, C-terminal"/>
    <property type="match status" value="1"/>
</dbReference>
<evidence type="ECO:0000256" key="6">
    <source>
        <dbReference type="SAM" id="MobiDB-lite"/>
    </source>
</evidence>
<feature type="region of interest" description="Disordered" evidence="6">
    <location>
        <begin position="608"/>
        <end position="644"/>
    </location>
</feature>
<organism evidence="9 10">
    <name type="scientific">Apolygus lucorum</name>
    <name type="common">Small green plant bug</name>
    <name type="synonym">Lygocoris lucorum</name>
    <dbReference type="NCBI Taxonomy" id="248454"/>
    <lineage>
        <taxon>Eukaryota</taxon>
        <taxon>Metazoa</taxon>
        <taxon>Ecdysozoa</taxon>
        <taxon>Arthropoda</taxon>
        <taxon>Hexapoda</taxon>
        <taxon>Insecta</taxon>
        <taxon>Pterygota</taxon>
        <taxon>Neoptera</taxon>
        <taxon>Paraneoptera</taxon>
        <taxon>Hemiptera</taxon>
        <taxon>Heteroptera</taxon>
        <taxon>Panheteroptera</taxon>
        <taxon>Cimicomorpha</taxon>
        <taxon>Miridae</taxon>
        <taxon>Mirini</taxon>
        <taxon>Apolygus</taxon>
    </lineage>
</organism>
<dbReference type="InterPro" id="IPR001236">
    <property type="entry name" value="Lactate/malate_DH_N"/>
</dbReference>
<keyword evidence="4" id="KW-0560">Oxidoreductase</keyword>
<dbReference type="Gene3D" id="3.40.50.720">
    <property type="entry name" value="NAD(P)-binding Rossmann-like Domain"/>
    <property type="match status" value="1"/>
</dbReference>
<dbReference type="PANTHER" id="PTHR11540:SF16">
    <property type="entry name" value="MALATE DEHYDROGENASE, MITOCHONDRIAL"/>
    <property type="match status" value="1"/>
</dbReference>
<feature type="compositionally biased region" description="Polar residues" evidence="6">
    <location>
        <begin position="812"/>
        <end position="846"/>
    </location>
</feature>
<dbReference type="InterPro" id="IPR015955">
    <property type="entry name" value="Lactate_DH/Glyco_Ohase_4_C"/>
</dbReference>
<dbReference type="Proteomes" id="UP000466442">
    <property type="component" value="Unassembled WGS sequence"/>
</dbReference>
<dbReference type="PANTHER" id="PTHR11540">
    <property type="entry name" value="MALATE AND LACTATE DEHYDROGENASE"/>
    <property type="match status" value="1"/>
</dbReference>
<feature type="region of interest" description="Disordered" evidence="6">
    <location>
        <begin position="659"/>
        <end position="738"/>
    </location>
</feature>
<evidence type="ECO:0000256" key="2">
    <source>
        <dbReference type="ARBA" id="ARBA00016075"/>
    </source>
</evidence>
<dbReference type="AlphaFoldDB" id="A0A8S9XH84"/>
<dbReference type="OrthoDB" id="6626850at2759"/>
<dbReference type="SUPFAM" id="SSF56327">
    <property type="entry name" value="LDH C-terminal domain-like"/>
    <property type="match status" value="1"/>
</dbReference>
<feature type="compositionally biased region" description="Polar residues" evidence="6">
    <location>
        <begin position="908"/>
        <end position="918"/>
    </location>
</feature>
<dbReference type="EC" id="1.1.1.37" evidence="1"/>
<evidence type="ECO:0000313" key="9">
    <source>
        <dbReference type="EMBL" id="KAF6208410.1"/>
    </source>
</evidence>
<feature type="region of interest" description="Disordered" evidence="6">
    <location>
        <begin position="908"/>
        <end position="977"/>
    </location>
</feature>
<evidence type="ECO:0000313" key="10">
    <source>
        <dbReference type="Proteomes" id="UP000466442"/>
    </source>
</evidence>
<dbReference type="InterPro" id="IPR036291">
    <property type="entry name" value="NAD(P)-bd_dom_sf"/>
</dbReference>
<dbReference type="Pfam" id="PF02866">
    <property type="entry name" value="Ldh_1_C"/>
    <property type="match status" value="1"/>
</dbReference>
<evidence type="ECO:0000256" key="3">
    <source>
        <dbReference type="ARBA" id="ARBA00022532"/>
    </source>
</evidence>
<feature type="compositionally biased region" description="Polar residues" evidence="6">
    <location>
        <begin position="952"/>
        <end position="961"/>
    </location>
</feature>
<feature type="compositionally biased region" description="Low complexity" evidence="6">
    <location>
        <begin position="629"/>
        <end position="641"/>
    </location>
</feature>
<protein>
    <recommendedName>
        <fullName evidence="2">Malate dehydrogenase, mitochondrial</fullName>
        <ecNumber evidence="1">1.1.1.37</ecNumber>
    </recommendedName>
</protein>
<feature type="region of interest" description="Disordered" evidence="6">
    <location>
        <begin position="569"/>
        <end position="595"/>
    </location>
</feature>
<dbReference type="EMBL" id="WIXP02000007">
    <property type="protein sequence ID" value="KAF6208410.1"/>
    <property type="molecule type" value="Genomic_DNA"/>
</dbReference>
<feature type="compositionally biased region" description="Polar residues" evidence="6">
    <location>
        <begin position="694"/>
        <end position="738"/>
    </location>
</feature>
<feature type="region of interest" description="Disordered" evidence="6">
    <location>
        <begin position="991"/>
        <end position="1011"/>
    </location>
</feature>
<proteinExistence type="predicted"/>
<feature type="compositionally biased region" description="Basic and acidic residues" evidence="6">
    <location>
        <begin position="851"/>
        <end position="861"/>
    </location>
</feature>
<reference evidence="9" key="1">
    <citation type="journal article" date="2021" name="Mol. Ecol. Resour.">
        <title>Apolygus lucorum genome provides insights into omnivorousness and mesophyll feeding.</title>
        <authorList>
            <person name="Liu Y."/>
            <person name="Liu H."/>
            <person name="Wang H."/>
            <person name="Huang T."/>
            <person name="Liu B."/>
            <person name="Yang B."/>
            <person name="Yin L."/>
            <person name="Li B."/>
            <person name="Zhang Y."/>
            <person name="Zhang S."/>
            <person name="Jiang F."/>
            <person name="Zhang X."/>
            <person name="Ren Y."/>
            <person name="Wang B."/>
            <person name="Wang S."/>
            <person name="Lu Y."/>
            <person name="Wu K."/>
            <person name="Fan W."/>
            <person name="Wang G."/>
        </authorList>
    </citation>
    <scope>NUCLEOTIDE SEQUENCE</scope>
    <source>
        <strain evidence="9">12Hb</strain>
    </source>
</reference>
<evidence type="ECO:0000259" key="7">
    <source>
        <dbReference type="Pfam" id="PF00056"/>
    </source>
</evidence>
<name>A0A8S9XH84_APOLU</name>
<comment type="caution">
    <text evidence="9">The sequence shown here is derived from an EMBL/GenBank/DDBJ whole genome shotgun (WGS) entry which is preliminary data.</text>
</comment>
<gene>
    <name evidence="9" type="ORF">GE061_016866</name>
</gene>
<dbReference type="SUPFAM" id="SSF51735">
    <property type="entry name" value="NAD(P)-binding Rossmann-fold domains"/>
    <property type="match status" value="1"/>
</dbReference>
<dbReference type="GO" id="GO:0005739">
    <property type="term" value="C:mitochondrion"/>
    <property type="evidence" value="ECO:0007669"/>
    <property type="project" value="TreeGrafter"/>
</dbReference>
<feature type="domain" description="Lactate/malate dehydrogenase N-terminal" evidence="7">
    <location>
        <begin position="11"/>
        <end position="150"/>
    </location>
</feature>
<feature type="region of interest" description="Disordered" evidence="6">
    <location>
        <begin position="810"/>
        <end position="873"/>
    </location>
</feature>
<dbReference type="GO" id="GO:0030060">
    <property type="term" value="F:L-malate dehydrogenase (NAD+) activity"/>
    <property type="evidence" value="ECO:0007669"/>
    <property type="project" value="UniProtKB-EC"/>
</dbReference>
<keyword evidence="5" id="KW-0520">NAD</keyword>
<dbReference type="Pfam" id="PF00056">
    <property type="entry name" value="Ldh_1_N"/>
    <property type="match status" value="1"/>
</dbReference>
<evidence type="ECO:0000256" key="1">
    <source>
        <dbReference type="ARBA" id="ARBA00012995"/>
    </source>
</evidence>
<evidence type="ECO:0000256" key="4">
    <source>
        <dbReference type="ARBA" id="ARBA00023002"/>
    </source>
</evidence>